<gene>
    <name evidence="4" type="ORF">IPO85_01185</name>
</gene>
<evidence type="ECO:0000313" key="4">
    <source>
        <dbReference type="EMBL" id="MBK9716139.1"/>
    </source>
</evidence>
<feature type="domain" description="ABC transporter" evidence="3">
    <location>
        <begin position="2"/>
        <end position="208"/>
    </location>
</feature>
<proteinExistence type="predicted"/>
<dbReference type="SMART" id="SM00382">
    <property type="entry name" value="AAA"/>
    <property type="match status" value="1"/>
</dbReference>
<dbReference type="Pfam" id="PF00005">
    <property type="entry name" value="ABC_tran"/>
    <property type="match status" value="1"/>
</dbReference>
<evidence type="ECO:0000259" key="3">
    <source>
        <dbReference type="PROSITE" id="PS50893"/>
    </source>
</evidence>
<name>A0A9D7XBY4_9BACT</name>
<evidence type="ECO:0000256" key="1">
    <source>
        <dbReference type="ARBA" id="ARBA00022741"/>
    </source>
</evidence>
<reference evidence="4 5" key="1">
    <citation type="submission" date="2020-10" db="EMBL/GenBank/DDBJ databases">
        <title>Connecting structure to function with the recovery of over 1000 high-quality activated sludge metagenome-assembled genomes encoding full-length rRNA genes using long-read sequencing.</title>
        <authorList>
            <person name="Singleton C.M."/>
            <person name="Petriglieri F."/>
            <person name="Kristensen J.M."/>
            <person name="Kirkegaard R.H."/>
            <person name="Michaelsen T.Y."/>
            <person name="Andersen M.H."/>
            <person name="Karst S.M."/>
            <person name="Dueholm M.S."/>
            <person name="Nielsen P.H."/>
            <person name="Albertsen M."/>
        </authorList>
    </citation>
    <scope>NUCLEOTIDE SEQUENCE [LARGE SCALE GENOMIC DNA]</scope>
    <source>
        <strain evidence="4">Ribe_18-Q3-R11-54_BAT3C.373</strain>
    </source>
</reference>
<dbReference type="InterPro" id="IPR027417">
    <property type="entry name" value="P-loop_NTPase"/>
</dbReference>
<dbReference type="PROSITE" id="PS00211">
    <property type="entry name" value="ABC_TRANSPORTER_1"/>
    <property type="match status" value="1"/>
</dbReference>
<dbReference type="InterPro" id="IPR003439">
    <property type="entry name" value="ABC_transporter-like_ATP-bd"/>
</dbReference>
<sequence length="209" mass="23553">MLSTRNLSIRYGKENVITFPDIDVSQKDAFLIHGPSGCGKTTLLHILAGLIKPLTGTVNIFNQNITNLRSSHLDLFRGTNIGICLQRPIFIQSLSVLENLILAQELIGNKKNIKVINEQLNQLKLINKAHQKTYSLSQGEQQRLMFARALINNPKLILADEPTSALDDTNTNIIIELLKNQCQEHHAALVIVSHDERLFSKFQNKIRLK</sequence>
<dbReference type="InterPro" id="IPR015854">
    <property type="entry name" value="ABC_transpr_LolD-like"/>
</dbReference>
<evidence type="ECO:0000256" key="2">
    <source>
        <dbReference type="ARBA" id="ARBA00022840"/>
    </source>
</evidence>
<protein>
    <submittedName>
        <fullName evidence="4">ATP-binding cassette domain-containing protein</fullName>
    </submittedName>
</protein>
<dbReference type="PANTHER" id="PTHR24220">
    <property type="entry name" value="IMPORT ATP-BINDING PROTEIN"/>
    <property type="match status" value="1"/>
</dbReference>
<dbReference type="GO" id="GO:0022857">
    <property type="term" value="F:transmembrane transporter activity"/>
    <property type="evidence" value="ECO:0007669"/>
    <property type="project" value="TreeGrafter"/>
</dbReference>
<keyword evidence="1" id="KW-0547">Nucleotide-binding</keyword>
<accession>A0A9D7XBY4</accession>
<dbReference type="GO" id="GO:0016887">
    <property type="term" value="F:ATP hydrolysis activity"/>
    <property type="evidence" value="ECO:0007669"/>
    <property type="project" value="InterPro"/>
</dbReference>
<dbReference type="InterPro" id="IPR003593">
    <property type="entry name" value="AAA+_ATPase"/>
</dbReference>
<dbReference type="PANTHER" id="PTHR24220:SF659">
    <property type="entry name" value="TRANSPORTER, PUTATIVE-RELATED"/>
    <property type="match status" value="1"/>
</dbReference>
<dbReference type="GO" id="GO:0005886">
    <property type="term" value="C:plasma membrane"/>
    <property type="evidence" value="ECO:0007669"/>
    <property type="project" value="TreeGrafter"/>
</dbReference>
<dbReference type="Gene3D" id="3.40.50.300">
    <property type="entry name" value="P-loop containing nucleotide triphosphate hydrolases"/>
    <property type="match status" value="1"/>
</dbReference>
<dbReference type="GO" id="GO:0005524">
    <property type="term" value="F:ATP binding"/>
    <property type="evidence" value="ECO:0007669"/>
    <property type="project" value="UniProtKB-KW"/>
</dbReference>
<evidence type="ECO:0000313" key="5">
    <source>
        <dbReference type="Proteomes" id="UP000808349"/>
    </source>
</evidence>
<keyword evidence="2 4" id="KW-0067">ATP-binding</keyword>
<dbReference type="EMBL" id="JADKFW010000004">
    <property type="protein sequence ID" value="MBK9716139.1"/>
    <property type="molecule type" value="Genomic_DNA"/>
</dbReference>
<dbReference type="PROSITE" id="PS50893">
    <property type="entry name" value="ABC_TRANSPORTER_2"/>
    <property type="match status" value="1"/>
</dbReference>
<dbReference type="Proteomes" id="UP000808349">
    <property type="component" value="Unassembled WGS sequence"/>
</dbReference>
<organism evidence="4 5">
    <name type="scientific">Candidatus Defluviibacterium haderslevense</name>
    <dbReference type="NCBI Taxonomy" id="2981993"/>
    <lineage>
        <taxon>Bacteria</taxon>
        <taxon>Pseudomonadati</taxon>
        <taxon>Bacteroidota</taxon>
        <taxon>Saprospiria</taxon>
        <taxon>Saprospirales</taxon>
        <taxon>Saprospiraceae</taxon>
        <taxon>Candidatus Defluviibacterium</taxon>
    </lineage>
</organism>
<dbReference type="SUPFAM" id="SSF52540">
    <property type="entry name" value="P-loop containing nucleoside triphosphate hydrolases"/>
    <property type="match status" value="1"/>
</dbReference>
<comment type="caution">
    <text evidence="4">The sequence shown here is derived from an EMBL/GenBank/DDBJ whole genome shotgun (WGS) entry which is preliminary data.</text>
</comment>
<dbReference type="InterPro" id="IPR017871">
    <property type="entry name" value="ABC_transporter-like_CS"/>
</dbReference>
<dbReference type="AlphaFoldDB" id="A0A9D7XBY4"/>